<dbReference type="Proteomes" id="UP001596250">
    <property type="component" value="Unassembled WGS sequence"/>
</dbReference>
<organism evidence="5 6">
    <name type="scientific">Marinicrinis lubricantis</name>
    <dbReference type="NCBI Taxonomy" id="2086470"/>
    <lineage>
        <taxon>Bacteria</taxon>
        <taxon>Bacillati</taxon>
        <taxon>Bacillota</taxon>
        <taxon>Bacilli</taxon>
        <taxon>Bacillales</taxon>
        <taxon>Paenibacillaceae</taxon>
    </lineage>
</organism>
<dbReference type="PANTHER" id="PTHR33393:SF13">
    <property type="entry name" value="PGA BIOSYNTHESIS PROTEIN CAPA"/>
    <property type="match status" value="1"/>
</dbReference>
<evidence type="ECO:0000256" key="1">
    <source>
        <dbReference type="ARBA" id="ARBA00005662"/>
    </source>
</evidence>
<sequence length="443" mass="48627">MISRKEKHQANRQRSKQRRKKELMRIFIPILFLAVIGGGAALMMNLDSNDEKDMALPSKGGYESSVEDEPPAASPDDAVNDTGNEGRAPADGTEDEAKGTEDREEPSEDADPEKVPDRGEPTGSGGSSVSISFVGDVMFSGKVEPIMEEYGYDYPYSRLGDSLSCADITVANLETPISLRGEPIEEKEWVYRSSPDALPALAEAGVDLVNLANNHILDYGWDAFYDTFDYLNESGIEYVGAGKNEAEAYQYKVIEQNGIKVAFLGFSRVVPEGSWKAGPEKPGVAETYDYTRPVQAIEKAEKEADVVVVLTHWGDERSDLPNEIQSELSHRYIDAGADLVVGGHPHVLQGFEPYEGKWIAYSLGNFIFTTNTVEKTWETVILNAECSKTGDCSLSVQPILTKFALPTPMEPDAAKQLLERLSSISIGAEVDEQGDVRLKEEQP</sequence>
<evidence type="ECO:0000313" key="5">
    <source>
        <dbReference type="EMBL" id="MFC5988293.1"/>
    </source>
</evidence>
<accession>A0ABW1IT43</accession>
<dbReference type="RefSeq" id="WP_379895756.1">
    <property type="nucleotide sequence ID" value="NZ_CBCSCT010000015.1"/>
</dbReference>
<dbReference type="Pfam" id="PF09587">
    <property type="entry name" value="PGA_cap"/>
    <property type="match status" value="1"/>
</dbReference>
<feature type="transmembrane region" description="Helical" evidence="3">
    <location>
        <begin position="23"/>
        <end position="44"/>
    </location>
</feature>
<dbReference type="EMBL" id="JBHSQV010000179">
    <property type="protein sequence ID" value="MFC5988293.1"/>
    <property type="molecule type" value="Genomic_DNA"/>
</dbReference>
<reference evidence="6" key="1">
    <citation type="journal article" date="2019" name="Int. J. Syst. Evol. Microbiol.">
        <title>The Global Catalogue of Microorganisms (GCM) 10K type strain sequencing project: providing services to taxonomists for standard genome sequencing and annotation.</title>
        <authorList>
            <consortium name="The Broad Institute Genomics Platform"/>
            <consortium name="The Broad Institute Genome Sequencing Center for Infectious Disease"/>
            <person name="Wu L."/>
            <person name="Ma J."/>
        </authorList>
    </citation>
    <scope>NUCLEOTIDE SEQUENCE [LARGE SCALE GENOMIC DNA]</scope>
    <source>
        <strain evidence="6">CCM 8749</strain>
    </source>
</reference>
<comment type="similarity">
    <text evidence="1">Belongs to the CapA family.</text>
</comment>
<dbReference type="CDD" id="cd07381">
    <property type="entry name" value="MPP_CapA"/>
    <property type="match status" value="1"/>
</dbReference>
<keyword evidence="3" id="KW-0812">Transmembrane</keyword>
<gene>
    <name evidence="5" type="ORF">ACFPXP_17965</name>
</gene>
<evidence type="ECO:0000256" key="3">
    <source>
        <dbReference type="SAM" id="Phobius"/>
    </source>
</evidence>
<comment type="caution">
    <text evidence="5">The sequence shown here is derived from an EMBL/GenBank/DDBJ whole genome shotgun (WGS) entry which is preliminary data.</text>
</comment>
<dbReference type="Gene3D" id="3.60.21.10">
    <property type="match status" value="1"/>
</dbReference>
<feature type="region of interest" description="Disordered" evidence="2">
    <location>
        <begin position="54"/>
        <end position="129"/>
    </location>
</feature>
<keyword evidence="3" id="KW-1133">Transmembrane helix</keyword>
<feature type="compositionally biased region" description="Acidic residues" evidence="2">
    <location>
        <begin position="102"/>
        <end position="111"/>
    </location>
</feature>
<evidence type="ECO:0000259" key="4">
    <source>
        <dbReference type="SMART" id="SM00854"/>
    </source>
</evidence>
<dbReference type="SUPFAM" id="SSF56300">
    <property type="entry name" value="Metallo-dependent phosphatases"/>
    <property type="match status" value="1"/>
</dbReference>
<dbReference type="SMART" id="SM00854">
    <property type="entry name" value="PGA_cap"/>
    <property type="match status" value="1"/>
</dbReference>
<dbReference type="PANTHER" id="PTHR33393">
    <property type="entry name" value="POLYGLUTAMINE SYNTHESIS ACCESSORY PROTEIN RV0574C-RELATED"/>
    <property type="match status" value="1"/>
</dbReference>
<protein>
    <submittedName>
        <fullName evidence="5">CapA family protein</fullName>
    </submittedName>
</protein>
<dbReference type="InterPro" id="IPR052169">
    <property type="entry name" value="CW_Biosynth-Accessory"/>
</dbReference>
<keyword evidence="3" id="KW-0472">Membrane</keyword>
<keyword evidence="6" id="KW-1185">Reference proteome</keyword>
<evidence type="ECO:0000256" key="2">
    <source>
        <dbReference type="SAM" id="MobiDB-lite"/>
    </source>
</evidence>
<evidence type="ECO:0000313" key="6">
    <source>
        <dbReference type="Proteomes" id="UP001596250"/>
    </source>
</evidence>
<name>A0ABW1IT43_9BACL</name>
<dbReference type="InterPro" id="IPR019079">
    <property type="entry name" value="Capsule_synth_CapA"/>
</dbReference>
<feature type="domain" description="Capsule synthesis protein CapA" evidence="4">
    <location>
        <begin position="130"/>
        <end position="370"/>
    </location>
</feature>
<proteinExistence type="inferred from homology"/>
<dbReference type="InterPro" id="IPR029052">
    <property type="entry name" value="Metallo-depent_PP-like"/>
</dbReference>